<reference evidence="1 2" key="1">
    <citation type="journal article" date="2021" name="Elife">
        <title>Chloroplast acquisition without the gene transfer in kleptoplastic sea slugs, Plakobranchus ocellatus.</title>
        <authorList>
            <person name="Maeda T."/>
            <person name="Takahashi S."/>
            <person name="Yoshida T."/>
            <person name="Shimamura S."/>
            <person name="Takaki Y."/>
            <person name="Nagai Y."/>
            <person name="Toyoda A."/>
            <person name="Suzuki Y."/>
            <person name="Arimoto A."/>
            <person name="Ishii H."/>
            <person name="Satoh N."/>
            <person name="Nishiyama T."/>
            <person name="Hasebe M."/>
            <person name="Maruyama T."/>
            <person name="Minagawa J."/>
            <person name="Obokata J."/>
            <person name="Shigenobu S."/>
        </authorList>
    </citation>
    <scope>NUCLEOTIDE SEQUENCE [LARGE SCALE GENOMIC DNA]</scope>
</reference>
<keyword evidence="2" id="KW-1185">Reference proteome</keyword>
<accession>A0AAV4CEZ5</accession>
<organism evidence="1 2">
    <name type="scientific">Plakobranchus ocellatus</name>
    <dbReference type="NCBI Taxonomy" id="259542"/>
    <lineage>
        <taxon>Eukaryota</taxon>
        <taxon>Metazoa</taxon>
        <taxon>Spiralia</taxon>
        <taxon>Lophotrochozoa</taxon>
        <taxon>Mollusca</taxon>
        <taxon>Gastropoda</taxon>
        <taxon>Heterobranchia</taxon>
        <taxon>Euthyneura</taxon>
        <taxon>Panpulmonata</taxon>
        <taxon>Sacoglossa</taxon>
        <taxon>Placobranchoidea</taxon>
        <taxon>Plakobranchidae</taxon>
        <taxon>Plakobranchus</taxon>
    </lineage>
</organism>
<comment type="caution">
    <text evidence="1">The sequence shown here is derived from an EMBL/GenBank/DDBJ whole genome shotgun (WGS) entry which is preliminary data.</text>
</comment>
<protein>
    <submittedName>
        <fullName evidence="1">Uncharacterized protein</fullName>
    </submittedName>
</protein>
<dbReference type="AlphaFoldDB" id="A0AAV4CEZ5"/>
<dbReference type="Proteomes" id="UP000735302">
    <property type="component" value="Unassembled WGS sequence"/>
</dbReference>
<dbReference type="EMBL" id="BLXT01006199">
    <property type="protein sequence ID" value="GFO29941.1"/>
    <property type="molecule type" value="Genomic_DNA"/>
</dbReference>
<proteinExistence type="predicted"/>
<name>A0AAV4CEZ5_9GAST</name>
<gene>
    <name evidence="1" type="ORF">PoB_005644600</name>
</gene>
<evidence type="ECO:0000313" key="1">
    <source>
        <dbReference type="EMBL" id="GFO29941.1"/>
    </source>
</evidence>
<evidence type="ECO:0000313" key="2">
    <source>
        <dbReference type="Proteomes" id="UP000735302"/>
    </source>
</evidence>
<sequence>MLLLKFATYTKPHWTPGEPKERHRPGTAQADLTSFPAVTTPLPVAGFSERHPLARKRFRLPSNLALVLVVLLVVSSVGSNRVYGSAPEIPCTQCDTQAIPDDVFARRYLGACMECGIMYGTGIEHCCVCYEEFTEQCRTALKKR</sequence>